<dbReference type="Pfam" id="PF12080">
    <property type="entry name" value="GldM_4th"/>
    <property type="match status" value="1"/>
</dbReference>
<gene>
    <name evidence="2" type="ORF">MNBD_BACTEROID06-1475</name>
</gene>
<dbReference type="AlphaFoldDB" id="A0A3B0UBM4"/>
<name>A0A3B0UBM4_9ZZZZ</name>
<evidence type="ECO:0000259" key="1">
    <source>
        <dbReference type="Pfam" id="PF12080"/>
    </source>
</evidence>
<evidence type="ECO:0000313" key="2">
    <source>
        <dbReference type="EMBL" id="VAW25693.1"/>
    </source>
</evidence>
<feature type="non-terminal residue" evidence="2">
    <location>
        <position position="1"/>
    </location>
</feature>
<proteinExistence type="predicted"/>
<feature type="domain" description="Gliding motility-associated protein GldM C-terminal" evidence="1">
    <location>
        <begin position="32"/>
        <end position="116"/>
    </location>
</feature>
<reference evidence="2" key="1">
    <citation type="submission" date="2018-06" db="EMBL/GenBank/DDBJ databases">
        <authorList>
            <person name="Zhirakovskaya E."/>
        </authorList>
    </citation>
    <scope>NUCLEOTIDE SEQUENCE</scope>
</reference>
<dbReference type="EMBL" id="UOES01000001">
    <property type="protein sequence ID" value="VAW25693.1"/>
    <property type="molecule type" value="Genomic_DNA"/>
</dbReference>
<protein>
    <recommendedName>
        <fullName evidence="1">Gliding motility-associated protein GldM C-terminal domain-containing protein</fullName>
    </recommendedName>
</protein>
<dbReference type="InterPro" id="IPR022719">
    <property type="entry name" value="Motility-assoc_prot_GldM_C"/>
</dbReference>
<organism evidence="2">
    <name type="scientific">hydrothermal vent metagenome</name>
    <dbReference type="NCBI Taxonomy" id="652676"/>
    <lineage>
        <taxon>unclassified sequences</taxon>
        <taxon>metagenomes</taxon>
        <taxon>ecological metagenomes</taxon>
    </lineage>
</organism>
<accession>A0A3B0UBM4</accession>
<sequence>FTVKEIPLPKYELVIPGSAGNMADGVKGRAFRQVTINAKAEPSFASDVPKDARYRVREVEVKLVRNGDPVKVQKFKKNKITLTQFAQQARKGDLYIFTIKRVVRTNFQNKSENVRARNEIYKVLVKSN</sequence>